<keyword evidence="1 2" id="KW-0238">DNA-binding</keyword>
<feature type="compositionally biased region" description="Basic residues" evidence="4">
    <location>
        <begin position="130"/>
        <end position="141"/>
    </location>
</feature>
<sequence length="162" mass="17872">MASVNKVILVGNLGRDPEVRYSAEGAAICNISIATTSQWKDRTSGEKREETEWHRVVFYNRLAEIAGEYLRKGRPVYVEGRLRTRKWTGQDGQERFTTEIIAEEMQMLGGGRGSEDVSGAPEPQPQGKPAGKRPAKQAGKKAKPEAPPASDNLADMDDDIPF</sequence>
<keyword evidence="2" id="KW-0235">DNA replication</keyword>
<dbReference type="GO" id="GO:0006310">
    <property type="term" value="P:DNA recombination"/>
    <property type="evidence" value="ECO:0007669"/>
    <property type="project" value="UniProtKB-UniRule"/>
</dbReference>
<dbReference type="PROSITE" id="PS50935">
    <property type="entry name" value="SSB"/>
    <property type="match status" value="1"/>
</dbReference>
<dbReference type="HAMAP" id="MF_00984">
    <property type="entry name" value="SSB"/>
    <property type="match status" value="1"/>
</dbReference>
<dbReference type="Gene3D" id="2.40.50.140">
    <property type="entry name" value="Nucleic acid-binding proteins"/>
    <property type="match status" value="1"/>
</dbReference>
<reference evidence="5 6" key="1">
    <citation type="submission" date="2018-05" db="EMBL/GenBank/DDBJ databases">
        <title>Genome Sequence of an Efficient Indole-Degrading Bacterium, Alcaligenes sp.YBY.</title>
        <authorList>
            <person name="Yang B."/>
        </authorList>
    </citation>
    <scope>NUCLEOTIDE SEQUENCE [LARGE SCALE GENOMIC DNA]</scope>
    <source>
        <strain evidence="5 6">YBY</strain>
    </source>
</reference>
<dbReference type="InterPro" id="IPR000424">
    <property type="entry name" value="Primosome_PriB/ssb"/>
</dbReference>
<organism evidence="5 6">
    <name type="scientific">Alcaligenes faecalis</name>
    <dbReference type="NCBI Taxonomy" id="511"/>
    <lineage>
        <taxon>Bacteria</taxon>
        <taxon>Pseudomonadati</taxon>
        <taxon>Pseudomonadota</taxon>
        <taxon>Betaproteobacteria</taxon>
        <taxon>Burkholderiales</taxon>
        <taxon>Alcaligenaceae</taxon>
        <taxon>Alcaligenes</taxon>
    </lineage>
</organism>
<dbReference type="GO" id="GO:0006281">
    <property type="term" value="P:DNA repair"/>
    <property type="evidence" value="ECO:0007669"/>
    <property type="project" value="UniProtKB-UniRule"/>
</dbReference>
<dbReference type="CDD" id="cd04496">
    <property type="entry name" value="SSB_OBF"/>
    <property type="match status" value="1"/>
</dbReference>
<dbReference type="EMBL" id="QEXO01000001">
    <property type="protein sequence ID" value="PWE15604.1"/>
    <property type="molecule type" value="Genomic_DNA"/>
</dbReference>
<dbReference type="GO" id="GO:0009295">
    <property type="term" value="C:nucleoid"/>
    <property type="evidence" value="ECO:0007669"/>
    <property type="project" value="TreeGrafter"/>
</dbReference>
<comment type="caution">
    <text evidence="2">Lacks conserved residue(s) required for the propagation of feature annotation.</text>
</comment>
<reference evidence="5 6" key="2">
    <citation type="submission" date="2018-05" db="EMBL/GenBank/DDBJ databases">
        <authorList>
            <person name="Lanie J.A."/>
            <person name="Ng W.-L."/>
            <person name="Kazmierczak K.M."/>
            <person name="Andrzejewski T.M."/>
            <person name="Davidsen T.M."/>
            <person name="Wayne K.J."/>
            <person name="Tettelin H."/>
            <person name="Glass J.I."/>
            <person name="Rusch D."/>
            <person name="Podicherti R."/>
            <person name="Tsui H.-C.T."/>
            <person name="Winkler M.E."/>
        </authorList>
    </citation>
    <scope>NUCLEOTIDE SEQUENCE [LARGE SCALE GENOMIC DNA]</scope>
    <source>
        <strain evidence="5 6">YBY</strain>
    </source>
</reference>
<evidence type="ECO:0000313" key="5">
    <source>
        <dbReference type="EMBL" id="PWE15604.1"/>
    </source>
</evidence>
<dbReference type="PANTHER" id="PTHR10302">
    <property type="entry name" value="SINGLE-STRANDED DNA-BINDING PROTEIN"/>
    <property type="match status" value="1"/>
</dbReference>
<comment type="caution">
    <text evidence="5">The sequence shown here is derived from an EMBL/GenBank/DDBJ whole genome shotgun (WGS) entry which is preliminary data.</text>
</comment>
<comment type="subunit">
    <text evidence="2">Homotetramer.</text>
</comment>
<evidence type="ECO:0000256" key="3">
    <source>
        <dbReference type="PIRNR" id="PIRNR002070"/>
    </source>
</evidence>
<feature type="short sequence motif" description="Important for interaction with partner proteins" evidence="2">
    <location>
        <begin position="157"/>
        <end position="162"/>
    </location>
</feature>
<dbReference type="AlphaFoldDB" id="A0A2U2BNL3"/>
<dbReference type="PIRSF" id="PIRSF002070">
    <property type="entry name" value="SSB"/>
    <property type="match status" value="1"/>
</dbReference>
<accession>A0A2U2BNL3</accession>
<dbReference type="PANTHER" id="PTHR10302:SF27">
    <property type="entry name" value="SINGLE-STRANDED DNA-BINDING PROTEIN"/>
    <property type="match status" value="1"/>
</dbReference>
<dbReference type="Proteomes" id="UP000245216">
    <property type="component" value="Unassembled WGS sequence"/>
</dbReference>
<keyword evidence="2" id="KW-0227">DNA damage</keyword>
<evidence type="ECO:0000256" key="2">
    <source>
        <dbReference type="HAMAP-Rule" id="MF_00984"/>
    </source>
</evidence>
<gene>
    <name evidence="5" type="ORF">DF183_02405</name>
</gene>
<comment type="function">
    <text evidence="2">Plays an important role in DNA replication, recombination and repair. Binds to ssDNA and to an array of partner proteins to recruit them to their sites of action during DNA metabolism.</text>
</comment>
<evidence type="ECO:0000313" key="6">
    <source>
        <dbReference type="Proteomes" id="UP000245216"/>
    </source>
</evidence>
<proteinExistence type="inferred from homology"/>
<protein>
    <recommendedName>
        <fullName evidence="2 3">Single-stranded DNA-binding protein</fullName>
        <shortName evidence="2">SSB</shortName>
    </recommendedName>
</protein>
<dbReference type="RefSeq" id="WP_109088306.1">
    <property type="nucleotide sequence ID" value="NZ_QEXO01000001.1"/>
</dbReference>
<evidence type="ECO:0000256" key="4">
    <source>
        <dbReference type="SAM" id="MobiDB-lite"/>
    </source>
</evidence>
<dbReference type="SUPFAM" id="SSF50249">
    <property type="entry name" value="Nucleic acid-binding proteins"/>
    <property type="match status" value="1"/>
</dbReference>
<dbReference type="Pfam" id="PF00436">
    <property type="entry name" value="SSB"/>
    <property type="match status" value="1"/>
</dbReference>
<dbReference type="InterPro" id="IPR011344">
    <property type="entry name" value="ssDNA-bd"/>
</dbReference>
<feature type="region of interest" description="Disordered" evidence="4">
    <location>
        <begin position="105"/>
        <end position="162"/>
    </location>
</feature>
<dbReference type="NCBIfam" id="TIGR00621">
    <property type="entry name" value="ssb"/>
    <property type="match status" value="1"/>
</dbReference>
<dbReference type="InterPro" id="IPR012340">
    <property type="entry name" value="NA-bd_OB-fold"/>
</dbReference>
<keyword evidence="2" id="KW-0234">DNA repair</keyword>
<dbReference type="GO" id="GO:0006260">
    <property type="term" value="P:DNA replication"/>
    <property type="evidence" value="ECO:0007669"/>
    <property type="project" value="UniProtKB-UniRule"/>
</dbReference>
<name>A0A2U2BNL3_ALCFA</name>
<keyword evidence="2" id="KW-0233">DNA recombination</keyword>
<dbReference type="GO" id="GO:0003697">
    <property type="term" value="F:single-stranded DNA binding"/>
    <property type="evidence" value="ECO:0007669"/>
    <property type="project" value="UniProtKB-UniRule"/>
</dbReference>
<evidence type="ECO:0000256" key="1">
    <source>
        <dbReference type="ARBA" id="ARBA00023125"/>
    </source>
</evidence>